<dbReference type="InterPro" id="IPR002110">
    <property type="entry name" value="Ankyrin_rpt"/>
</dbReference>
<gene>
    <name evidence="4" type="ORF">METZ01_LOCUS77076</name>
</gene>
<reference evidence="4" key="1">
    <citation type="submission" date="2018-05" db="EMBL/GenBank/DDBJ databases">
        <authorList>
            <person name="Lanie J.A."/>
            <person name="Ng W.-L."/>
            <person name="Kazmierczak K.M."/>
            <person name="Andrzejewski T.M."/>
            <person name="Davidsen T.M."/>
            <person name="Wayne K.J."/>
            <person name="Tettelin H."/>
            <person name="Glass J.I."/>
            <person name="Rusch D."/>
            <person name="Podicherti R."/>
            <person name="Tsui H.-C.T."/>
            <person name="Winkler M.E."/>
        </authorList>
    </citation>
    <scope>NUCLEOTIDE SEQUENCE</scope>
</reference>
<dbReference type="SMART" id="SM00248">
    <property type="entry name" value="ANK"/>
    <property type="match status" value="11"/>
</dbReference>
<evidence type="ECO:0000256" key="3">
    <source>
        <dbReference type="SAM" id="MobiDB-lite"/>
    </source>
</evidence>
<organism evidence="4">
    <name type="scientific">marine metagenome</name>
    <dbReference type="NCBI Taxonomy" id="408172"/>
    <lineage>
        <taxon>unclassified sequences</taxon>
        <taxon>metagenomes</taxon>
        <taxon>ecological metagenomes</taxon>
    </lineage>
</organism>
<keyword evidence="1" id="KW-0677">Repeat</keyword>
<dbReference type="PANTHER" id="PTHR24123">
    <property type="entry name" value="ANKYRIN REPEAT-CONTAINING"/>
    <property type="match status" value="1"/>
</dbReference>
<protein>
    <submittedName>
        <fullName evidence="4">Uncharacterized protein</fullName>
    </submittedName>
</protein>
<dbReference type="PROSITE" id="PS50088">
    <property type="entry name" value="ANK_REPEAT"/>
    <property type="match status" value="7"/>
</dbReference>
<dbReference type="PRINTS" id="PR01415">
    <property type="entry name" value="ANKYRIN"/>
</dbReference>
<dbReference type="PANTHER" id="PTHR24123:SF33">
    <property type="entry name" value="PROTEIN HOS4"/>
    <property type="match status" value="1"/>
</dbReference>
<dbReference type="InterPro" id="IPR036770">
    <property type="entry name" value="Ankyrin_rpt-contain_sf"/>
</dbReference>
<dbReference type="PROSITE" id="PS50297">
    <property type="entry name" value="ANK_REP_REGION"/>
    <property type="match status" value="7"/>
</dbReference>
<dbReference type="Pfam" id="PF12796">
    <property type="entry name" value="Ank_2"/>
    <property type="match status" value="4"/>
</dbReference>
<dbReference type="Gene3D" id="1.25.40.20">
    <property type="entry name" value="Ankyrin repeat-containing domain"/>
    <property type="match status" value="4"/>
</dbReference>
<keyword evidence="2" id="KW-0040">ANK repeat</keyword>
<sequence length="603" mass="64271">MMNRLILGAVIIGISAQAHPLLYAALESPVADAAMHSDHTTVRSLLREGADVNTAQGDGMTALHWAAVNGQLDTAKMLLYAGANLRATTRLHAYSPLHLASRSGHADTVKLFLDNGADATVTTTTGVTPLMLAASSGSADAVTALIAGRVDVNARETGRGQTALMFAAAYDRTEAIEALLANAADPEIASDTVDVIEVDKEFRAARTERNKRVEEERKALVEAALKASAEVGATQEETQPEVVPEEKKRHFLLRFFAWVIPGGGKKEPVEEPAGPSRLSYAELVGKQGGLTPLLFASRQGHTASVKALLAGGAAINATSADGTTPLLIATINGHFDLAKYLLESGADPTSASEAGGTPLYAVLNVKYAQLADYPQPTSYKQQRIEYLDLMDAFLDAGADINARLTKKVWYSGYNFDLSNVNETGATVFWRAAYASDVEAMQLLVARGADFSLPTQKTPERRRRNQPTEDLSGLPPVPLGGPAVTPLQAAAGVGYGFGFAANSHRYHPAGQLRAVKYLIEDLGVDVNERDHRGYSALHHAAARGDNEMINYLVSKGADVTFVSRNGQTTVDLANGPVQRIEPYPETIDLLVSLGAKNNNKCVSC</sequence>
<evidence type="ECO:0000313" key="4">
    <source>
        <dbReference type="EMBL" id="SVA24222.1"/>
    </source>
</evidence>
<feature type="region of interest" description="Disordered" evidence="3">
    <location>
        <begin position="453"/>
        <end position="476"/>
    </location>
</feature>
<evidence type="ECO:0000256" key="2">
    <source>
        <dbReference type="ARBA" id="ARBA00023043"/>
    </source>
</evidence>
<dbReference type="InterPro" id="IPR051165">
    <property type="entry name" value="Multifunctional_ANK_Repeat"/>
</dbReference>
<dbReference type="AlphaFoldDB" id="A0A381U7M6"/>
<evidence type="ECO:0000256" key="1">
    <source>
        <dbReference type="ARBA" id="ARBA00022737"/>
    </source>
</evidence>
<dbReference type="SUPFAM" id="SSF48403">
    <property type="entry name" value="Ankyrin repeat"/>
    <property type="match status" value="2"/>
</dbReference>
<accession>A0A381U7M6</accession>
<name>A0A381U7M6_9ZZZZ</name>
<proteinExistence type="predicted"/>
<dbReference type="EMBL" id="UINC01005895">
    <property type="protein sequence ID" value="SVA24222.1"/>
    <property type="molecule type" value="Genomic_DNA"/>
</dbReference>